<dbReference type="CDD" id="cd00082">
    <property type="entry name" value="HisKA"/>
    <property type="match status" value="1"/>
</dbReference>
<keyword evidence="5 7" id="KW-0418">Kinase</keyword>
<dbReference type="Pfam" id="PF00512">
    <property type="entry name" value="HisKA"/>
    <property type="match status" value="1"/>
</dbReference>
<keyword evidence="8" id="KW-1185">Reference proteome</keyword>
<dbReference type="InterPro" id="IPR036097">
    <property type="entry name" value="HisK_dim/P_sf"/>
</dbReference>
<name>A0ABS8DAU9_9NEIS</name>
<dbReference type="PROSITE" id="PS50109">
    <property type="entry name" value="HIS_KIN"/>
    <property type="match status" value="1"/>
</dbReference>
<protein>
    <recommendedName>
        <fullName evidence="2">histidine kinase</fullName>
        <ecNumber evidence="2">2.7.13.3</ecNumber>
    </recommendedName>
</protein>
<evidence type="ECO:0000256" key="2">
    <source>
        <dbReference type="ARBA" id="ARBA00012438"/>
    </source>
</evidence>
<evidence type="ECO:0000313" key="8">
    <source>
        <dbReference type="Proteomes" id="UP001165395"/>
    </source>
</evidence>
<evidence type="ECO:0000256" key="4">
    <source>
        <dbReference type="ARBA" id="ARBA00022679"/>
    </source>
</evidence>
<evidence type="ECO:0000256" key="5">
    <source>
        <dbReference type="ARBA" id="ARBA00022777"/>
    </source>
</evidence>
<dbReference type="PRINTS" id="PR00344">
    <property type="entry name" value="BCTRLSENSOR"/>
</dbReference>
<dbReference type="InterPro" id="IPR036890">
    <property type="entry name" value="HATPase_C_sf"/>
</dbReference>
<accession>A0ABS8DAU9</accession>
<comment type="caution">
    <text evidence="7">The sequence shown here is derived from an EMBL/GenBank/DDBJ whole genome shotgun (WGS) entry which is preliminary data.</text>
</comment>
<proteinExistence type="predicted"/>
<evidence type="ECO:0000313" key="7">
    <source>
        <dbReference type="EMBL" id="MCB6185347.1"/>
    </source>
</evidence>
<dbReference type="InterPro" id="IPR005467">
    <property type="entry name" value="His_kinase_dom"/>
</dbReference>
<dbReference type="PANTHER" id="PTHR43047">
    <property type="entry name" value="TWO-COMPONENT HISTIDINE PROTEIN KINASE"/>
    <property type="match status" value="1"/>
</dbReference>
<dbReference type="InterPro" id="IPR003594">
    <property type="entry name" value="HATPase_dom"/>
</dbReference>
<keyword evidence="4" id="KW-0808">Transferase</keyword>
<comment type="catalytic activity">
    <reaction evidence="1">
        <text>ATP + protein L-histidine = ADP + protein N-phospho-L-histidine.</text>
        <dbReference type="EC" id="2.7.13.3"/>
    </reaction>
</comment>
<dbReference type="InterPro" id="IPR004358">
    <property type="entry name" value="Sig_transdc_His_kin-like_C"/>
</dbReference>
<dbReference type="Pfam" id="PF02518">
    <property type="entry name" value="HATPase_c"/>
    <property type="match status" value="1"/>
</dbReference>
<keyword evidence="3" id="KW-0597">Phosphoprotein</keyword>
<feature type="domain" description="Histidine kinase" evidence="6">
    <location>
        <begin position="182"/>
        <end position="391"/>
    </location>
</feature>
<evidence type="ECO:0000259" key="6">
    <source>
        <dbReference type="PROSITE" id="PS50109"/>
    </source>
</evidence>
<dbReference type="SMART" id="SM00388">
    <property type="entry name" value="HisKA"/>
    <property type="match status" value="1"/>
</dbReference>
<dbReference type="SUPFAM" id="SSF47384">
    <property type="entry name" value="Homodimeric domain of signal transducing histidine kinase"/>
    <property type="match status" value="1"/>
</dbReference>
<dbReference type="Gene3D" id="1.10.287.130">
    <property type="match status" value="1"/>
</dbReference>
<dbReference type="CDD" id="cd00075">
    <property type="entry name" value="HATPase"/>
    <property type="match status" value="1"/>
</dbReference>
<dbReference type="PANTHER" id="PTHR43047:SF72">
    <property type="entry name" value="OSMOSENSING HISTIDINE PROTEIN KINASE SLN1"/>
    <property type="match status" value="1"/>
</dbReference>
<dbReference type="Proteomes" id="UP001165395">
    <property type="component" value="Unassembled WGS sequence"/>
</dbReference>
<dbReference type="GO" id="GO:0016301">
    <property type="term" value="F:kinase activity"/>
    <property type="evidence" value="ECO:0007669"/>
    <property type="project" value="UniProtKB-KW"/>
</dbReference>
<dbReference type="EC" id="2.7.13.3" evidence="2"/>
<dbReference type="SMART" id="SM00387">
    <property type="entry name" value="HATPase_c"/>
    <property type="match status" value="1"/>
</dbReference>
<dbReference type="RefSeq" id="WP_227182179.1">
    <property type="nucleotide sequence ID" value="NZ_JAJBZT010000016.1"/>
</dbReference>
<dbReference type="EMBL" id="JAJBZT010000016">
    <property type="protein sequence ID" value="MCB6185347.1"/>
    <property type="molecule type" value="Genomic_DNA"/>
</dbReference>
<reference evidence="7" key="1">
    <citation type="submission" date="2021-10" db="EMBL/GenBank/DDBJ databases">
        <title>The complete genome sequence of Leeia sp. TBRC 13508.</title>
        <authorList>
            <person name="Charoenyingcharoen P."/>
            <person name="Yukphan P."/>
        </authorList>
    </citation>
    <scope>NUCLEOTIDE SEQUENCE</scope>
    <source>
        <strain evidence="7">TBRC 13508</strain>
    </source>
</reference>
<organism evidence="7 8">
    <name type="scientific">Leeia speluncae</name>
    <dbReference type="NCBI Taxonomy" id="2884804"/>
    <lineage>
        <taxon>Bacteria</taxon>
        <taxon>Pseudomonadati</taxon>
        <taxon>Pseudomonadota</taxon>
        <taxon>Betaproteobacteria</taxon>
        <taxon>Neisseriales</taxon>
        <taxon>Leeiaceae</taxon>
        <taxon>Leeia</taxon>
    </lineage>
</organism>
<dbReference type="SUPFAM" id="SSF55874">
    <property type="entry name" value="ATPase domain of HSP90 chaperone/DNA topoisomerase II/histidine kinase"/>
    <property type="match status" value="1"/>
</dbReference>
<sequence>MTDASQLSPKELQEAFQQFNLASQQLSEQFNSLQAQVVHLSSELAASNAALQAQLREKETLAQRVALLLAVLPAGVLELDAHGVITAANWAAEQFLQPDLPGKTWQSLEKTMLVPTNIPGEYELQKNAGMSSGRARLSIQHTPLPEARGSLILLTDLSSHFRLQQQLAQHKKLAAMGEMAAGLAHQLRTPLATALLYVGHLNKPVLPDVQRLKFADKAKSRLIYLEGLIADMLSFVRGDAGEKTAFHIHEWVGEAIQSILPVAEEKQVAIRLTGDAGLQAAVMGHKKGLQGALLNLLENALSFTPAGGEILVIVQLQAGSLQIKVIDQGPGISTDIADKVFTPFFTTRHEGTGLGLAIVKNMVELHGGEIALQNRHDQSGCEARIILPLSVQ</sequence>
<dbReference type="Gene3D" id="3.30.565.10">
    <property type="entry name" value="Histidine kinase-like ATPase, C-terminal domain"/>
    <property type="match status" value="1"/>
</dbReference>
<dbReference type="InterPro" id="IPR003661">
    <property type="entry name" value="HisK_dim/P_dom"/>
</dbReference>
<evidence type="ECO:0000256" key="3">
    <source>
        <dbReference type="ARBA" id="ARBA00022553"/>
    </source>
</evidence>
<gene>
    <name evidence="7" type="ORF">LIN78_17510</name>
</gene>
<evidence type="ECO:0000256" key="1">
    <source>
        <dbReference type="ARBA" id="ARBA00000085"/>
    </source>
</evidence>